<evidence type="ECO:0000313" key="4">
    <source>
        <dbReference type="Proteomes" id="UP000175989"/>
    </source>
</evidence>
<dbReference type="EC" id="4.3.3.5" evidence="3"/>
<dbReference type="Pfam" id="PF03033">
    <property type="entry name" value="Glyco_transf_28"/>
    <property type="match status" value="1"/>
</dbReference>
<dbReference type="InterPro" id="IPR004276">
    <property type="entry name" value="GlycoTrans_28_N"/>
</dbReference>
<name>A0A1E7WPN3_9BURK</name>
<dbReference type="GO" id="GO:0016758">
    <property type="term" value="F:hexosyltransferase activity"/>
    <property type="evidence" value="ECO:0007669"/>
    <property type="project" value="InterPro"/>
</dbReference>
<dbReference type="GO" id="GO:0008194">
    <property type="term" value="F:UDP-glycosyltransferase activity"/>
    <property type="evidence" value="ECO:0007669"/>
    <property type="project" value="InterPro"/>
</dbReference>
<evidence type="ECO:0000259" key="2">
    <source>
        <dbReference type="Pfam" id="PF06722"/>
    </source>
</evidence>
<feature type="domain" description="Erythromycin biosynthesis protein CIII-like C-terminal" evidence="2">
    <location>
        <begin position="309"/>
        <end position="434"/>
    </location>
</feature>
<evidence type="ECO:0000313" key="3">
    <source>
        <dbReference type="EMBL" id="OFA01220.1"/>
    </source>
</evidence>
<dbReference type="RefSeq" id="WP_070247942.1">
    <property type="nucleotide sequence ID" value="NZ_LROM01000080.1"/>
</dbReference>
<dbReference type="Proteomes" id="UP000175989">
    <property type="component" value="Unassembled WGS sequence"/>
</dbReference>
<reference evidence="4" key="1">
    <citation type="journal article" date="2016" name="Front. Microbiol.">
        <title>Molecular Keys to the Janthinobacterium and Duganella spp. Interaction with the Plant Pathogen Fusarium graminearum.</title>
        <authorList>
            <person name="Haack F.S."/>
            <person name="Poehlein A."/>
            <person name="Kroger C."/>
            <person name="Voigt C.A."/>
            <person name="Piepenbring M."/>
            <person name="Bode H.B."/>
            <person name="Daniel R."/>
            <person name="Schafer W."/>
            <person name="Streit W.R."/>
        </authorList>
    </citation>
    <scope>NUCLEOTIDE SEQUENCE [LARGE SCALE GENOMIC DNA]</scope>
    <source>
        <strain evidence="4">T54</strain>
    </source>
</reference>
<dbReference type="Pfam" id="PF06722">
    <property type="entry name" value="EryCIII-like_C"/>
    <property type="match status" value="1"/>
</dbReference>
<dbReference type="AlphaFoldDB" id="A0A1E7WPN3"/>
<dbReference type="Gene3D" id="3.40.50.2000">
    <property type="entry name" value="Glycogen Phosphorylase B"/>
    <property type="match status" value="2"/>
</dbReference>
<dbReference type="PATRIC" id="fig|762836.4.peg.2256"/>
<comment type="caution">
    <text evidence="3">The sequence shown here is derived from an EMBL/GenBank/DDBJ whole genome shotgun (WGS) entry which is preliminary data.</text>
</comment>
<dbReference type="SUPFAM" id="SSF53756">
    <property type="entry name" value="UDP-Glycosyltransferase/glycogen phosphorylase"/>
    <property type="match status" value="1"/>
</dbReference>
<feature type="domain" description="Glycosyltransferase family 28 N-terminal" evidence="1">
    <location>
        <begin position="30"/>
        <end position="158"/>
    </location>
</feature>
<dbReference type="PANTHER" id="PTHR48050">
    <property type="entry name" value="STEROL 3-BETA-GLUCOSYLTRANSFERASE"/>
    <property type="match status" value="1"/>
</dbReference>
<dbReference type="GO" id="GO:0005975">
    <property type="term" value="P:carbohydrate metabolic process"/>
    <property type="evidence" value="ECO:0007669"/>
    <property type="project" value="InterPro"/>
</dbReference>
<dbReference type="PANTHER" id="PTHR48050:SF13">
    <property type="entry name" value="STEROL 3-BETA-GLUCOSYLTRANSFERASE UGT80A2"/>
    <property type="match status" value="1"/>
</dbReference>
<keyword evidence="4" id="KW-1185">Reference proteome</keyword>
<organism evidence="3 4">
    <name type="scientific">Duganella phyllosphaerae</name>
    <dbReference type="NCBI Taxonomy" id="762836"/>
    <lineage>
        <taxon>Bacteria</taxon>
        <taxon>Pseudomonadati</taxon>
        <taxon>Pseudomonadota</taxon>
        <taxon>Betaproteobacteria</taxon>
        <taxon>Burkholderiales</taxon>
        <taxon>Oxalobacteraceae</taxon>
        <taxon>Telluria group</taxon>
        <taxon>Duganella</taxon>
    </lineage>
</organism>
<dbReference type="InterPro" id="IPR050426">
    <property type="entry name" value="Glycosyltransferase_28"/>
</dbReference>
<evidence type="ECO:0000259" key="1">
    <source>
        <dbReference type="Pfam" id="PF03033"/>
    </source>
</evidence>
<dbReference type="GO" id="GO:0016829">
    <property type="term" value="F:lyase activity"/>
    <property type="evidence" value="ECO:0007669"/>
    <property type="project" value="UniProtKB-KW"/>
</dbReference>
<dbReference type="GO" id="GO:0033072">
    <property type="term" value="P:vancomycin biosynthetic process"/>
    <property type="evidence" value="ECO:0007669"/>
    <property type="project" value="UniProtKB-ARBA"/>
</dbReference>
<sequence>MSASSVPSRSLQPATAQSPLARPAAVQPRILILAVGSAGDVYPFIVIGQALRARGFEVTLMASANFEERVQRAGLQFISGLSQQELDAGIRDPDLWDPVKGFATIWKHMARHLPAAYSQQLALVREKPTLIVASTLGLTGRLLQEAHGVPLVTVHLAPSCLFSADDTAVRRGLHWPRGWPRWAVRLTLGLVDRLMVDAVVRPALNGLRANIGLAPVRRVMSEWLHSPQQVVCAWPAWFAAPQADWPPNAVCAGFPRMPAPTAELDPALQRFIDDGEAPIVITPGSAMAHGSDFIARALAAAMALELRAVVVTPYREQVPADLPATVHYAAYAPFDVLSRQAAAFVHHGGIGTSATVLAAGKPQLIVPFAFDQPDNAARLTRLGVAATVLPDSAPAVWQQQLGGLLEDPAVAKACATFATVMASGPAAADTIAELVLGTVSLS</sequence>
<gene>
    <name evidence="3" type="primary">rebG</name>
    <name evidence="3" type="ORF">DUPY_21780</name>
</gene>
<dbReference type="EMBL" id="LROM01000080">
    <property type="protein sequence ID" value="OFA01220.1"/>
    <property type="molecule type" value="Genomic_DNA"/>
</dbReference>
<keyword evidence="3" id="KW-0456">Lyase</keyword>
<dbReference type="InterPro" id="IPR010610">
    <property type="entry name" value="EryCIII-like_C"/>
</dbReference>
<dbReference type="CDD" id="cd03784">
    <property type="entry name" value="GT1_Gtf-like"/>
    <property type="match status" value="1"/>
</dbReference>
<proteinExistence type="predicted"/>
<protein>
    <submittedName>
        <fullName evidence="3">4'-demethylrebeccamycin synthase</fullName>
        <ecNumber evidence="3">4.3.3.5</ecNumber>
    </submittedName>
</protein>
<accession>A0A1E7WPN3</accession>
<dbReference type="InterPro" id="IPR002213">
    <property type="entry name" value="UDP_glucos_trans"/>
</dbReference>